<organism evidence="2 3">
    <name type="scientific">Amycolatopsis endophytica</name>
    <dbReference type="NCBI Taxonomy" id="860233"/>
    <lineage>
        <taxon>Bacteria</taxon>
        <taxon>Bacillati</taxon>
        <taxon>Actinomycetota</taxon>
        <taxon>Actinomycetes</taxon>
        <taxon>Pseudonocardiales</taxon>
        <taxon>Pseudonocardiaceae</taxon>
        <taxon>Amycolatopsis</taxon>
    </lineage>
</organism>
<dbReference type="Pfam" id="PF02575">
    <property type="entry name" value="YbaB_DNA_bd"/>
    <property type="match status" value="1"/>
</dbReference>
<dbReference type="RefSeq" id="WP_179771397.1">
    <property type="nucleotide sequence ID" value="NZ_JACCFK010000001.1"/>
</dbReference>
<evidence type="ECO:0000313" key="2">
    <source>
        <dbReference type="EMBL" id="NYI86934.1"/>
    </source>
</evidence>
<evidence type="ECO:0000313" key="3">
    <source>
        <dbReference type="Proteomes" id="UP000549616"/>
    </source>
</evidence>
<dbReference type="Proteomes" id="UP000549616">
    <property type="component" value="Unassembled WGS sequence"/>
</dbReference>
<dbReference type="InterPro" id="IPR036894">
    <property type="entry name" value="YbaB-like_sf"/>
</dbReference>
<keyword evidence="3" id="KW-1185">Reference proteome</keyword>
<feature type="compositionally biased region" description="Basic and acidic residues" evidence="1">
    <location>
        <begin position="118"/>
        <end position="127"/>
    </location>
</feature>
<evidence type="ECO:0000256" key="1">
    <source>
        <dbReference type="SAM" id="MobiDB-lite"/>
    </source>
</evidence>
<proteinExistence type="predicted"/>
<feature type="region of interest" description="Disordered" evidence="1">
    <location>
        <begin position="118"/>
        <end position="199"/>
    </location>
</feature>
<name>A0A853AWD6_9PSEU</name>
<protein>
    <recommendedName>
        <fullName evidence="4">YbaB/EbfC DNA-binding family protein</fullName>
    </recommendedName>
</protein>
<gene>
    <name evidence="2" type="ORF">HNR02_000257</name>
</gene>
<feature type="compositionally biased region" description="Pro residues" evidence="1">
    <location>
        <begin position="155"/>
        <end position="174"/>
    </location>
</feature>
<reference evidence="2 3" key="1">
    <citation type="submission" date="2020-07" db="EMBL/GenBank/DDBJ databases">
        <title>Sequencing the genomes of 1000 actinobacteria strains.</title>
        <authorList>
            <person name="Klenk H.-P."/>
        </authorList>
    </citation>
    <scope>NUCLEOTIDE SEQUENCE [LARGE SCALE GENOMIC DNA]</scope>
    <source>
        <strain evidence="2 3">DSM 104006</strain>
    </source>
</reference>
<dbReference type="InterPro" id="IPR004401">
    <property type="entry name" value="YbaB/EbfC"/>
</dbReference>
<dbReference type="EMBL" id="JACCFK010000001">
    <property type="protein sequence ID" value="NYI86934.1"/>
    <property type="molecule type" value="Genomic_DNA"/>
</dbReference>
<sequence length="199" mass="21280">MSEFAQQLLRRIEAIDTAAADSRRRAEVYQRMSGELKDVSAKAVSPDGAVTVVAGAGGEVKTLLFSDRIREVTPAALAAMVMHTLGVARAAAARQQAEVVRRGLGDTEHLDRVLDADEKTFGDERPAHPGPAPVPVPRHEEEPAGPADRLFDEQPPVPPAPAPAPVPIPVPPRAPVTRRPAARDDEPFEETDLFADGGR</sequence>
<comment type="caution">
    <text evidence="2">The sequence shown here is derived from an EMBL/GenBank/DDBJ whole genome shotgun (WGS) entry which is preliminary data.</text>
</comment>
<dbReference type="Gene3D" id="3.30.1310.10">
    <property type="entry name" value="Nucleoid-associated protein YbaB-like domain"/>
    <property type="match status" value="1"/>
</dbReference>
<dbReference type="GO" id="GO:0003677">
    <property type="term" value="F:DNA binding"/>
    <property type="evidence" value="ECO:0007669"/>
    <property type="project" value="InterPro"/>
</dbReference>
<accession>A0A853AWD6</accession>
<dbReference type="AlphaFoldDB" id="A0A853AWD6"/>
<evidence type="ECO:0008006" key="4">
    <source>
        <dbReference type="Google" id="ProtNLM"/>
    </source>
</evidence>